<evidence type="ECO:0000313" key="6">
    <source>
        <dbReference type="EMBL" id="MFC5911807.1"/>
    </source>
</evidence>
<evidence type="ECO:0000256" key="2">
    <source>
        <dbReference type="ARBA" id="ARBA00022630"/>
    </source>
</evidence>
<reference evidence="7" key="1">
    <citation type="journal article" date="2019" name="Int. J. Syst. Evol. Microbiol.">
        <title>The Global Catalogue of Microorganisms (GCM) 10K type strain sequencing project: providing services to taxonomists for standard genome sequencing and annotation.</title>
        <authorList>
            <consortium name="The Broad Institute Genomics Platform"/>
            <consortium name="The Broad Institute Genome Sequencing Center for Infectious Disease"/>
            <person name="Wu L."/>
            <person name="Ma J."/>
        </authorList>
    </citation>
    <scope>NUCLEOTIDE SEQUENCE [LARGE SCALE GENOMIC DNA]</scope>
    <source>
        <strain evidence="7">JCM 4816</strain>
    </source>
</reference>
<evidence type="ECO:0000256" key="1">
    <source>
        <dbReference type="ARBA" id="ARBA00001974"/>
    </source>
</evidence>
<comment type="cofactor">
    <cofactor evidence="1">
        <name>FAD</name>
        <dbReference type="ChEBI" id="CHEBI:57692"/>
    </cofactor>
</comment>
<dbReference type="Gene3D" id="3.30.390.30">
    <property type="match status" value="1"/>
</dbReference>
<evidence type="ECO:0000256" key="4">
    <source>
        <dbReference type="ARBA" id="ARBA00023002"/>
    </source>
</evidence>
<keyword evidence="2" id="KW-0285">Flavoprotein</keyword>
<keyword evidence="7" id="KW-1185">Reference proteome</keyword>
<proteinExistence type="predicted"/>
<dbReference type="PANTHER" id="PTHR43557">
    <property type="entry name" value="APOPTOSIS-INDUCING FACTOR 1"/>
    <property type="match status" value="1"/>
</dbReference>
<dbReference type="Gene3D" id="3.50.50.60">
    <property type="entry name" value="FAD/NAD(P)-binding domain"/>
    <property type="match status" value="1"/>
</dbReference>
<dbReference type="EMBL" id="JBHSQJ010000253">
    <property type="protein sequence ID" value="MFC5911807.1"/>
    <property type="molecule type" value="Genomic_DNA"/>
</dbReference>
<dbReference type="Pfam" id="PF14759">
    <property type="entry name" value="Reductase_C"/>
    <property type="match status" value="1"/>
</dbReference>
<dbReference type="InterPro" id="IPR016156">
    <property type="entry name" value="FAD/NAD-linked_Rdtase_dimer_sf"/>
</dbReference>
<sequence length="149" mass="16604">TDEHLHTSAPDVYAAGDVACAHHPFLGRHIRVEHWANALNQPQTAARSMLGKDAVFDRLPYFFTDQYDLGMEYTGYTDPGGYDQVVFRGDPAAREFVAFWLLSGRVVAGMNVNVWDVTGPIKQLILSRAPLDPTRLTDPQTPLESLLPH</sequence>
<feature type="non-terminal residue" evidence="6">
    <location>
        <position position="1"/>
    </location>
</feature>
<dbReference type="InterPro" id="IPR036188">
    <property type="entry name" value="FAD/NAD-bd_sf"/>
</dbReference>
<keyword evidence="4" id="KW-0560">Oxidoreductase</keyword>
<comment type="caution">
    <text evidence="6">The sequence shown here is derived from an EMBL/GenBank/DDBJ whole genome shotgun (WGS) entry which is preliminary data.</text>
</comment>
<dbReference type="PANTHER" id="PTHR43557:SF2">
    <property type="entry name" value="RIESKE DOMAIN-CONTAINING PROTEIN-RELATED"/>
    <property type="match status" value="1"/>
</dbReference>
<organism evidence="6 7">
    <name type="scientific">Streptacidiphilus monticola</name>
    <dbReference type="NCBI Taxonomy" id="2161674"/>
    <lineage>
        <taxon>Bacteria</taxon>
        <taxon>Bacillati</taxon>
        <taxon>Actinomycetota</taxon>
        <taxon>Actinomycetes</taxon>
        <taxon>Kitasatosporales</taxon>
        <taxon>Streptomycetaceae</taxon>
        <taxon>Streptacidiphilus</taxon>
    </lineage>
</organism>
<evidence type="ECO:0000256" key="3">
    <source>
        <dbReference type="ARBA" id="ARBA00022827"/>
    </source>
</evidence>
<evidence type="ECO:0000313" key="7">
    <source>
        <dbReference type="Proteomes" id="UP001596174"/>
    </source>
</evidence>
<name>A0ABW1GDW5_9ACTN</name>
<protein>
    <submittedName>
        <fullName evidence="6">Oxidoreductase C-terminal domain-containing protein</fullName>
    </submittedName>
</protein>
<accession>A0ABW1GDW5</accession>
<dbReference type="Proteomes" id="UP001596174">
    <property type="component" value="Unassembled WGS sequence"/>
</dbReference>
<gene>
    <name evidence="6" type="ORF">ACFP3V_31955</name>
</gene>
<dbReference type="RefSeq" id="WP_380591399.1">
    <property type="nucleotide sequence ID" value="NZ_JBHSQJ010000253.1"/>
</dbReference>
<dbReference type="InterPro" id="IPR028202">
    <property type="entry name" value="Reductase_C"/>
</dbReference>
<dbReference type="SUPFAM" id="SSF51905">
    <property type="entry name" value="FAD/NAD(P)-binding domain"/>
    <property type="match status" value="1"/>
</dbReference>
<keyword evidence="3" id="KW-0274">FAD</keyword>
<dbReference type="SUPFAM" id="SSF55424">
    <property type="entry name" value="FAD/NAD-linked reductases, dimerisation (C-terminal) domain"/>
    <property type="match status" value="1"/>
</dbReference>
<feature type="domain" description="Reductase C-terminal" evidence="5">
    <location>
        <begin position="61"/>
        <end position="147"/>
    </location>
</feature>
<evidence type="ECO:0000259" key="5">
    <source>
        <dbReference type="Pfam" id="PF14759"/>
    </source>
</evidence>
<dbReference type="InterPro" id="IPR050446">
    <property type="entry name" value="FAD-oxidoreductase/Apoptosis"/>
</dbReference>